<keyword evidence="7" id="KW-1185">Reference proteome</keyword>
<gene>
    <name evidence="6" type="ORF">THAOC_06663</name>
</gene>
<dbReference type="Proteomes" id="UP000266841">
    <property type="component" value="Unassembled WGS sequence"/>
</dbReference>
<feature type="chain" id="PRO_5003838081" description="UBC core domain-containing protein" evidence="4">
    <location>
        <begin position="28"/>
        <end position="1669"/>
    </location>
</feature>
<dbReference type="InterPro" id="IPR019474">
    <property type="entry name" value="Ub_conjug_fac_E4_core"/>
</dbReference>
<dbReference type="GO" id="GO:0016567">
    <property type="term" value="P:protein ubiquitination"/>
    <property type="evidence" value="ECO:0007669"/>
    <property type="project" value="InterPro"/>
</dbReference>
<evidence type="ECO:0000313" key="7">
    <source>
        <dbReference type="Proteomes" id="UP000266841"/>
    </source>
</evidence>
<protein>
    <recommendedName>
        <fullName evidence="5">UBC core domain-containing protein</fullName>
    </recommendedName>
</protein>
<feature type="region of interest" description="Disordered" evidence="3">
    <location>
        <begin position="52"/>
        <end position="77"/>
    </location>
</feature>
<dbReference type="EMBL" id="AGNL01006684">
    <property type="protein sequence ID" value="EJK71857.1"/>
    <property type="molecule type" value="Genomic_DNA"/>
</dbReference>
<dbReference type="InterPro" id="IPR016135">
    <property type="entry name" value="UBQ-conjugating_enzyme/RWD"/>
</dbReference>
<feature type="region of interest" description="Disordered" evidence="3">
    <location>
        <begin position="1630"/>
        <end position="1652"/>
    </location>
</feature>
<keyword evidence="1" id="KW-0808">Transferase</keyword>
<evidence type="ECO:0000256" key="3">
    <source>
        <dbReference type="SAM" id="MobiDB-lite"/>
    </source>
</evidence>
<feature type="compositionally biased region" description="Basic and acidic residues" evidence="3">
    <location>
        <begin position="52"/>
        <end position="68"/>
    </location>
</feature>
<dbReference type="GO" id="GO:0000151">
    <property type="term" value="C:ubiquitin ligase complex"/>
    <property type="evidence" value="ECO:0007669"/>
    <property type="project" value="InterPro"/>
</dbReference>
<dbReference type="PROSITE" id="PS50127">
    <property type="entry name" value="UBC_2"/>
    <property type="match status" value="1"/>
</dbReference>
<proteinExistence type="predicted"/>
<evidence type="ECO:0000313" key="6">
    <source>
        <dbReference type="EMBL" id="EJK71857.1"/>
    </source>
</evidence>
<dbReference type="SMART" id="SM00212">
    <property type="entry name" value="UBCc"/>
    <property type="match status" value="1"/>
</dbReference>
<feature type="compositionally biased region" description="Basic and acidic residues" evidence="3">
    <location>
        <begin position="167"/>
        <end position="182"/>
    </location>
</feature>
<dbReference type="GO" id="GO:0034450">
    <property type="term" value="F:ubiquitin-ubiquitin ligase activity"/>
    <property type="evidence" value="ECO:0007669"/>
    <property type="project" value="InterPro"/>
</dbReference>
<reference evidence="6 7" key="1">
    <citation type="journal article" date="2012" name="Genome Biol.">
        <title>Genome and low-iron response of an oceanic diatom adapted to chronic iron limitation.</title>
        <authorList>
            <person name="Lommer M."/>
            <person name="Specht M."/>
            <person name="Roy A.S."/>
            <person name="Kraemer L."/>
            <person name="Andreson R."/>
            <person name="Gutowska M.A."/>
            <person name="Wolf J."/>
            <person name="Bergner S.V."/>
            <person name="Schilhabel M.B."/>
            <person name="Klostermeier U.C."/>
            <person name="Beiko R.G."/>
            <person name="Rosenstiel P."/>
            <person name="Hippler M."/>
            <person name="Laroche J."/>
        </authorList>
    </citation>
    <scope>NUCLEOTIDE SEQUENCE [LARGE SCALE GENOMIC DNA]</scope>
    <source>
        <strain evidence="6 7">CCMP1005</strain>
    </source>
</reference>
<feature type="region of interest" description="Disordered" evidence="3">
    <location>
        <begin position="226"/>
        <end position="249"/>
    </location>
</feature>
<feature type="signal peptide" evidence="4">
    <location>
        <begin position="1"/>
        <end position="27"/>
    </location>
</feature>
<feature type="compositionally biased region" description="Polar residues" evidence="3">
    <location>
        <begin position="109"/>
        <end position="125"/>
    </location>
</feature>
<dbReference type="OrthoDB" id="47801at2759"/>
<evidence type="ECO:0000256" key="2">
    <source>
        <dbReference type="ARBA" id="ARBA00022786"/>
    </source>
</evidence>
<dbReference type="Pfam" id="PF10408">
    <property type="entry name" value="Ufd2P_core"/>
    <property type="match status" value="1"/>
</dbReference>
<evidence type="ECO:0000256" key="4">
    <source>
        <dbReference type="SAM" id="SignalP"/>
    </source>
</evidence>
<feature type="region of interest" description="Disordered" evidence="3">
    <location>
        <begin position="90"/>
        <end position="201"/>
    </location>
</feature>
<dbReference type="GO" id="GO:0006511">
    <property type="term" value="P:ubiquitin-dependent protein catabolic process"/>
    <property type="evidence" value="ECO:0007669"/>
    <property type="project" value="InterPro"/>
</dbReference>
<evidence type="ECO:0000256" key="1">
    <source>
        <dbReference type="ARBA" id="ARBA00022679"/>
    </source>
</evidence>
<feature type="compositionally biased region" description="Basic and acidic residues" evidence="3">
    <location>
        <begin position="134"/>
        <end position="155"/>
    </location>
</feature>
<dbReference type="Gene3D" id="3.10.110.10">
    <property type="entry name" value="Ubiquitin Conjugating Enzyme"/>
    <property type="match status" value="1"/>
</dbReference>
<dbReference type="Pfam" id="PF00179">
    <property type="entry name" value="UQ_con"/>
    <property type="match status" value="1"/>
</dbReference>
<feature type="domain" description="UBC core" evidence="5">
    <location>
        <begin position="1355"/>
        <end position="1526"/>
    </location>
</feature>
<sequence>MVVENAIFVLAIVFLLFWVFRGGGSDGEEDMLSEVEKAKRRRLALMRFGDGGEKKKTADVKSTSEKPKSMAVGAQSIVDAEERHRGALLRFRGNSNNCTAPAADRPSPRSISAATTKDQPKTSSGAMEIDDAEPQNRKRANLEDSTAKKRIKAGEEAGGEPQNRKRANLEDLTAKKKIKAGEEAATGNNIKAKPRDQRTPPPPAQLICEALSTVCGTDVTVKPGKGPWGGEGWVKRKKSRSRFNPTNSARKLPKLTLPMLEQRRSGDSEWAQLESALESILESSSTASNPFRILISGIFKKGGISLVASLHCKTHGAAARDIVNGIVDGKIVESRSTKEGLVRCLSVLKSYLAKTVAIWLDKDISTVSSQEEENDDSDEEDLFSDDYNSESAKAERAARLLAAFTNTALGEILELCSRPNATLVITKQLLSDIVVHSSDGPRLAEGLLRRSLDRLPSPVSTKDVDFELFAKDSAAVTHLVANSQDVAIALSQLVKTEVDSVPSTGKEFEQSSVLRSLLSLGGYAFPSAGFERRQSSSSEGNGFRLYEALKTVESFPLSYFDYGKKIDTPIAKVIDEASAIMGHARSFGSEVMRQIIRKKGGNGKDIFFSWLGRLAQANELQANLIADQLLDGEDSVHQSLSSRPFLLGTALAVLEMCGQDLAKAYNKNGVDAFDPRYLISPTGSLVNPSDERRLIGHDGSMGLPSNIRDIPRIYSGATEFFFLTSSLLRVSVHALQRTRDEYNRTYRSQHDRLVALAKRNNDTSRLVGDFDRRFATGLVGFSFLDDPESMGRLLDFSILQLRFLADLSAAGRDKEALLSLIPESMMKLPAQYVALVARSFQRLLSPHQAEAAVGHATTLLSNLDLSVQAQTELMRISGAFIEASVRREGAKQRRKLRPRRGGRTNEDDEVIIDKRELDIYSSLDRHDHGVVVFASPASTRLGPSLVNAFIAMEAVEGLDVEKDGATFYKNMVQSEISELLLRLWMHPSGAFRQSIARMPAQELNTFLKSVAAGICMEFDTVFQIVLDIRDVLENHGVGRSFSRQTMAKLQSSYDRLPLFLGALRRLLLVLVYLSQEERVAAILGGGSGESSAADMGIMIVSLLNKLTTSKGATHPLVDFRAALRRSSSKSNTASGGRATDELLDARLFAMNEFGFDCSSLAHCLLALATRWTVAAKKTGTRQALLDAITSHEDFDASHVGNVYFRLVVATQAAVGANDEGLIAQADGYVDPSIWAERYEAPSDIGLETSARSRRSSSQQDQLSHALSNGIMDRDQIHRFVDELGRVQKNVIAKTLLMRPDEVAGLERRVLENEQNTTLEDDAYCGLLRNWVVSSDTGMTGHFYEPHAKKSLLSQILGKVLLRDARRLWKDLPRPHPNASIYVCYAEERMDICRSMIVGATGTPYAGGLFLFDICYPQLYPNAAPMCHFMTTGGGQVRFSPNLYNDGKVCLSLLGTTSAGDQSQRWNPSTSSLAQVLLSIQSQILDVAEPYFAEGGGHGGLQGTAAGRAGSARYNNEIRLSTLRHAINDQLRSPPKGFEDVVRRHFATFRRRLLIQAKVWCLEARGTELHDRFERAYSELVVLLSGDKLACEQWEEREVGGRTFGALPPLLDDLEALQHLDKKWYESFESELRQKDSSEQDQESGTPVDDEELNERMLARAIELSLLERI</sequence>
<organism evidence="6 7">
    <name type="scientific">Thalassiosira oceanica</name>
    <name type="common">Marine diatom</name>
    <dbReference type="NCBI Taxonomy" id="159749"/>
    <lineage>
        <taxon>Eukaryota</taxon>
        <taxon>Sar</taxon>
        <taxon>Stramenopiles</taxon>
        <taxon>Ochrophyta</taxon>
        <taxon>Bacillariophyta</taxon>
        <taxon>Coscinodiscophyceae</taxon>
        <taxon>Thalassiosirophycidae</taxon>
        <taxon>Thalassiosirales</taxon>
        <taxon>Thalassiosiraceae</taxon>
        <taxon>Thalassiosira</taxon>
    </lineage>
</organism>
<accession>K0TLH1</accession>
<name>K0TLH1_THAOC</name>
<keyword evidence="4" id="KW-0732">Signal</keyword>
<comment type="caution">
    <text evidence="6">The sequence shown here is derived from an EMBL/GenBank/DDBJ whole genome shotgun (WGS) entry which is preliminary data.</text>
</comment>
<dbReference type="PANTHER" id="PTHR46116">
    <property type="entry name" value="(E3-INDEPENDENT) E2 UBIQUITIN-CONJUGATING ENZYME"/>
    <property type="match status" value="1"/>
</dbReference>
<evidence type="ECO:0000259" key="5">
    <source>
        <dbReference type="PROSITE" id="PS50127"/>
    </source>
</evidence>
<keyword evidence="2" id="KW-0833">Ubl conjugation pathway</keyword>
<dbReference type="eggNOG" id="KOG0895">
    <property type="taxonomic scope" value="Eukaryota"/>
</dbReference>
<dbReference type="SUPFAM" id="SSF54495">
    <property type="entry name" value="UBC-like"/>
    <property type="match status" value="1"/>
</dbReference>
<dbReference type="InterPro" id="IPR000608">
    <property type="entry name" value="UBC"/>
</dbReference>